<gene>
    <name evidence="1" type="ORF">SEMRO_941_G222581.1</name>
</gene>
<dbReference type="EMBL" id="CAICTM010000939">
    <property type="protein sequence ID" value="CAB9518506.1"/>
    <property type="molecule type" value="Genomic_DNA"/>
</dbReference>
<dbReference type="Proteomes" id="UP001153069">
    <property type="component" value="Unassembled WGS sequence"/>
</dbReference>
<dbReference type="AlphaFoldDB" id="A0A9N8EFX8"/>
<accession>A0A9N8EFX8</accession>
<reference evidence="1" key="1">
    <citation type="submission" date="2020-06" db="EMBL/GenBank/DDBJ databases">
        <authorList>
            <consortium name="Plant Systems Biology data submission"/>
        </authorList>
    </citation>
    <scope>NUCLEOTIDE SEQUENCE</scope>
    <source>
        <strain evidence="1">D6</strain>
    </source>
</reference>
<evidence type="ECO:0000313" key="2">
    <source>
        <dbReference type="Proteomes" id="UP001153069"/>
    </source>
</evidence>
<protein>
    <submittedName>
        <fullName evidence="1">Uncharacterized protein</fullName>
    </submittedName>
</protein>
<proteinExistence type="predicted"/>
<organism evidence="1 2">
    <name type="scientific">Seminavis robusta</name>
    <dbReference type="NCBI Taxonomy" id="568900"/>
    <lineage>
        <taxon>Eukaryota</taxon>
        <taxon>Sar</taxon>
        <taxon>Stramenopiles</taxon>
        <taxon>Ochrophyta</taxon>
        <taxon>Bacillariophyta</taxon>
        <taxon>Bacillariophyceae</taxon>
        <taxon>Bacillariophycidae</taxon>
        <taxon>Naviculales</taxon>
        <taxon>Naviculaceae</taxon>
        <taxon>Seminavis</taxon>
    </lineage>
</organism>
<name>A0A9N8EFX8_9STRA</name>
<evidence type="ECO:0000313" key="1">
    <source>
        <dbReference type="EMBL" id="CAB9518506.1"/>
    </source>
</evidence>
<keyword evidence="2" id="KW-1185">Reference proteome</keyword>
<sequence length="145" mass="15874">MDVIVAPSKSVVNHLVQSSHSNQLSNLVELVATAALAQKGNLPATTREERKNAIGTCRGGWPWHGGEYRTSCAVQVSCRTKEFCVDLMMFQCTPSRSGILEEDGETYDDSNDDDDTCTNDFLLDDNTGDSDSRQGDRLVGRIVCI</sequence>
<comment type="caution">
    <text evidence="1">The sequence shown here is derived from an EMBL/GenBank/DDBJ whole genome shotgun (WGS) entry which is preliminary data.</text>
</comment>